<name>A0A6J5WKA5_PRUAR</name>
<dbReference type="EMBL" id="CAEKKB010000002">
    <property type="protein sequence ID" value="CAB4298658.1"/>
    <property type="molecule type" value="Genomic_DNA"/>
</dbReference>
<protein>
    <submittedName>
        <fullName evidence="3">Uncharacterized protein</fullName>
    </submittedName>
</protein>
<organism evidence="3 5">
    <name type="scientific">Prunus armeniaca</name>
    <name type="common">Apricot</name>
    <name type="synonym">Armeniaca vulgaris</name>
    <dbReference type="NCBI Taxonomy" id="36596"/>
    <lineage>
        <taxon>Eukaryota</taxon>
        <taxon>Viridiplantae</taxon>
        <taxon>Streptophyta</taxon>
        <taxon>Embryophyta</taxon>
        <taxon>Tracheophyta</taxon>
        <taxon>Spermatophyta</taxon>
        <taxon>Magnoliopsida</taxon>
        <taxon>eudicotyledons</taxon>
        <taxon>Gunneridae</taxon>
        <taxon>Pentapetalae</taxon>
        <taxon>rosids</taxon>
        <taxon>fabids</taxon>
        <taxon>Rosales</taxon>
        <taxon>Rosaceae</taxon>
        <taxon>Amygdaloideae</taxon>
        <taxon>Amygdaleae</taxon>
        <taxon>Prunus</taxon>
    </lineage>
</organism>
<reference evidence="3 4" key="2">
    <citation type="submission" date="2020-05" db="EMBL/GenBank/DDBJ databases">
        <authorList>
            <person name="Campoy J."/>
            <person name="Schneeberger K."/>
            <person name="Spophaly S."/>
        </authorList>
    </citation>
    <scope>NUCLEOTIDE SEQUENCE [LARGE SCALE GENOMIC DNA]</scope>
    <source>
        <strain evidence="3">PruArmRojPasFocal</strain>
    </source>
</reference>
<feature type="compositionally biased region" description="Polar residues" evidence="1">
    <location>
        <begin position="27"/>
        <end position="39"/>
    </location>
</feature>
<dbReference type="Proteomes" id="UP000507222">
    <property type="component" value="Unassembled WGS sequence"/>
</dbReference>
<sequence length="83" mass="9090">MRAAIMPMGKNKSINGGGGSGGSNNGRTTMNNARPANTRTDPKLIHCTMTTYDLRRTFLSLPKRQCHVSKREQRAAARMATNL</sequence>
<feature type="compositionally biased region" description="Gly residues" evidence="1">
    <location>
        <begin position="15"/>
        <end position="24"/>
    </location>
</feature>
<evidence type="ECO:0000313" key="2">
    <source>
        <dbReference type="EMBL" id="CAB4268291.1"/>
    </source>
</evidence>
<evidence type="ECO:0000313" key="4">
    <source>
        <dbReference type="Proteomes" id="UP000507222"/>
    </source>
</evidence>
<proteinExistence type="predicted"/>
<reference evidence="5" key="1">
    <citation type="journal article" date="2020" name="Genome Biol.">
        <title>Gamete binning: chromosome-level and haplotype-resolved genome assembly enabled by high-throughput single-cell sequencing of gamete genomes.</title>
        <authorList>
            <person name="Campoy J.A."/>
            <person name="Sun H."/>
            <person name="Goel M."/>
            <person name="Jiao W.-B."/>
            <person name="Folz-Donahue K."/>
            <person name="Wang N."/>
            <person name="Rubio M."/>
            <person name="Liu C."/>
            <person name="Kukat C."/>
            <person name="Ruiz D."/>
            <person name="Huettel B."/>
            <person name="Schneeberger K."/>
        </authorList>
    </citation>
    <scope>NUCLEOTIDE SEQUENCE [LARGE SCALE GENOMIC DNA]</scope>
    <source>
        <strain evidence="5">cv. Rojo Pasion</strain>
    </source>
</reference>
<evidence type="ECO:0000313" key="3">
    <source>
        <dbReference type="EMBL" id="CAB4298658.1"/>
    </source>
</evidence>
<gene>
    <name evidence="2" type="ORF">CURHAP_LOCUS11608</name>
    <name evidence="3" type="ORF">ORAREDHAP_LOCUS11242</name>
</gene>
<keyword evidence="5" id="KW-1185">Reference proteome</keyword>
<dbReference type="AlphaFoldDB" id="A0A6J5WKA5"/>
<dbReference type="Proteomes" id="UP000507245">
    <property type="component" value="Unassembled WGS sequence"/>
</dbReference>
<evidence type="ECO:0000256" key="1">
    <source>
        <dbReference type="SAM" id="MobiDB-lite"/>
    </source>
</evidence>
<feature type="region of interest" description="Disordered" evidence="1">
    <location>
        <begin position="1"/>
        <end position="42"/>
    </location>
</feature>
<dbReference type="OrthoDB" id="10330204at2759"/>
<evidence type="ECO:0000313" key="5">
    <source>
        <dbReference type="Proteomes" id="UP000507245"/>
    </source>
</evidence>
<dbReference type="EMBL" id="CAEKDK010000002">
    <property type="protein sequence ID" value="CAB4268291.1"/>
    <property type="molecule type" value="Genomic_DNA"/>
</dbReference>
<accession>A0A6J5WKA5</accession>